<feature type="transmembrane region" description="Helical" evidence="8">
    <location>
        <begin position="82"/>
        <end position="101"/>
    </location>
</feature>
<gene>
    <name evidence="9" type="ORF">HF394_05345</name>
</gene>
<dbReference type="RefSeq" id="WP_176294189.1">
    <property type="nucleotide sequence ID" value="NZ_CP051177.1"/>
</dbReference>
<keyword evidence="6 8" id="KW-1133">Transmembrane helix</keyword>
<dbReference type="GO" id="GO:0005886">
    <property type="term" value="C:plasma membrane"/>
    <property type="evidence" value="ECO:0007669"/>
    <property type="project" value="UniProtKB-SubCell"/>
</dbReference>
<dbReference type="Pfam" id="PF02653">
    <property type="entry name" value="BPD_transp_2"/>
    <property type="match status" value="1"/>
</dbReference>
<feature type="transmembrane region" description="Helical" evidence="8">
    <location>
        <begin position="135"/>
        <end position="155"/>
    </location>
</feature>
<dbReference type="AlphaFoldDB" id="A0A7H8Q7W9"/>
<evidence type="ECO:0000256" key="1">
    <source>
        <dbReference type="ARBA" id="ARBA00004651"/>
    </source>
</evidence>
<evidence type="ECO:0000256" key="3">
    <source>
        <dbReference type="ARBA" id="ARBA00022475"/>
    </source>
</evidence>
<comment type="subcellular location">
    <subcellularLocation>
        <location evidence="1">Cell membrane</location>
        <topology evidence="1">Multi-pass membrane protein</topology>
    </subcellularLocation>
</comment>
<evidence type="ECO:0000313" key="10">
    <source>
        <dbReference type="Proteomes" id="UP000509222"/>
    </source>
</evidence>
<proteinExistence type="predicted"/>
<keyword evidence="10" id="KW-1185">Reference proteome</keyword>
<keyword evidence="5 8" id="KW-0812">Transmembrane</keyword>
<keyword evidence="7 8" id="KW-0472">Membrane</keyword>
<feature type="transmembrane region" description="Helical" evidence="8">
    <location>
        <begin position="306"/>
        <end position="325"/>
    </location>
</feature>
<organism evidence="9 10">
    <name type="scientific">Planococcus glaciei</name>
    <dbReference type="NCBI Taxonomy" id="459472"/>
    <lineage>
        <taxon>Bacteria</taxon>
        <taxon>Bacillati</taxon>
        <taxon>Bacillota</taxon>
        <taxon>Bacilli</taxon>
        <taxon>Bacillales</taxon>
        <taxon>Caryophanaceae</taxon>
        <taxon>Planococcus</taxon>
    </lineage>
</organism>
<feature type="transmembrane region" description="Helical" evidence="8">
    <location>
        <begin position="107"/>
        <end position="128"/>
    </location>
</feature>
<dbReference type="EMBL" id="CP051177">
    <property type="protein sequence ID" value="QKX50054.1"/>
    <property type="molecule type" value="Genomic_DNA"/>
</dbReference>
<feature type="transmembrane region" description="Helical" evidence="8">
    <location>
        <begin position="276"/>
        <end position="294"/>
    </location>
</feature>
<keyword evidence="2" id="KW-0813">Transport</keyword>
<evidence type="ECO:0000256" key="7">
    <source>
        <dbReference type="ARBA" id="ARBA00023136"/>
    </source>
</evidence>
<feature type="transmembrane region" description="Helical" evidence="8">
    <location>
        <begin position="54"/>
        <end position="75"/>
    </location>
</feature>
<feature type="transmembrane region" description="Helical" evidence="8">
    <location>
        <begin position="249"/>
        <end position="269"/>
    </location>
</feature>
<dbReference type="InterPro" id="IPR001851">
    <property type="entry name" value="ABC_transp_permease"/>
</dbReference>
<evidence type="ECO:0000256" key="5">
    <source>
        <dbReference type="ARBA" id="ARBA00022692"/>
    </source>
</evidence>
<feature type="transmembrane region" description="Helical" evidence="8">
    <location>
        <begin position="175"/>
        <end position="196"/>
    </location>
</feature>
<keyword evidence="4" id="KW-0997">Cell inner membrane</keyword>
<reference evidence="10" key="1">
    <citation type="submission" date="2020-06" db="EMBL/GenBank/DDBJ databases">
        <title>Isolation of Planomicrobium glaciei.</title>
        <authorList>
            <person name="Malisova L."/>
            <person name="Safrankova R."/>
            <person name="Jakubu V."/>
            <person name="Spanelova P."/>
        </authorList>
    </citation>
    <scope>NUCLEOTIDE SEQUENCE [LARGE SCALE GENOMIC DNA]</scope>
    <source>
        <strain evidence="10">NRL-ATB46093</strain>
    </source>
</reference>
<feature type="transmembrane region" description="Helical" evidence="8">
    <location>
        <begin position="23"/>
        <end position="48"/>
    </location>
</feature>
<dbReference type="Proteomes" id="UP000509222">
    <property type="component" value="Chromosome"/>
</dbReference>
<evidence type="ECO:0000256" key="4">
    <source>
        <dbReference type="ARBA" id="ARBA00022519"/>
    </source>
</evidence>
<evidence type="ECO:0000256" key="2">
    <source>
        <dbReference type="ARBA" id="ARBA00022448"/>
    </source>
</evidence>
<dbReference type="CDD" id="cd06579">
    <property type="entry name" value="TM_PBP1_transp_AraH_like"/>
    <property type="match status" value="1"/>
</dbReference>
<evidence type="ECO:0000256" key="6">
    <source>
        <dbReference type="ARBA" id="ARBA00022989"/>
    </source>
</evidence>
<evidence type="ECO:0000256" key="8">
    <source>
        <dbReference type="SAM" id="Phobius"/>
    </source>
</evidence>
<sequence length="330" mass="34662">METETTLKTVEESSPQKVNYKQLLLKFAGIGPLLILLCIIVSIINPAFLTVQNWINLLTASSGIWIMAMAMTLVLLTAGFDLSVGSTMALSGVMLVTLLSAGMSQLLSIILTIAAITAIGFLINGLLIGKVGLNFFVVTLGTLSLFRGIVFVWTNGETKYVSEYPLIMALGNGKLGVIPYPIIIMLIVFLASFLFLKYTSFGRSIYIVGGNPHTAKLSGINVTLVITVVYAISAMFAALAGIIETGRLASAAPTIGTSTELLVAAAVLLGGTSFKGGVGGVAGTALGVLFIAVLQNGLSLANVSSYWQNVITGIILILAIFLNHVKSKNL</sequence>
<dbReference type="PANTHER" id="PTHR32196:SF21">
    <property type="entry name" value="ABC TRANSPORTER PERMEASE PROTEIN YPHD-RELATED"/>
    <property type="match status" value="1"/>
</dbReference>
<dbReference type="GO" id="GO:0022857">
    <property type="term" value="F:transmembrane transporter activity"/>
    <property type="evidence" value="ECO:0007669"/>
    <property type="project" value="InterPro"/>
</dbReference>
<accession>A0A7H8Q7W9</accession>
<evidence type="ECO:0000313" key="9">
    <source>
        <dbReference type="EMBL" id="QKX50054.1"/>
    </source>
</evidence>
<name>A0A7H8Q7W9_9BACL</name>
<keyword evidence="3" id="KW-1003">Cell membrane</keyword>
<dbReference type="PANTHER" id="PTHR32196">
    <property type="entry name" value="ABC TRANSPORTER PERMEASE PROTEIN YPHD-RELATED-RELATED"/>
    <property type="match status" value="1"/>
</dbReference>
<protein>
    <submittedName>
        <fullName evidence="9">ABC transporter permease</fullName>
    </submittedName>
</protein>
<feature type="transmembrane region" description="Helical" evidence="8">
    <location>
        <begin position="217"/>
        <end position="243"/>
    </location>
</feature>